<evidence type="ECO:0000259" key="5">
    <source>
        <dbReference type="Pfam" id="PF12705"/>
    </source>
</evidence>
<dbReference type="InterPro" id="IPR011604">
    <property type="entry name" value="PDDEXK-like_dom_sf"/>
</dbReference>
<dbReference type="EMBL" id="JBITMB010000008">
    <property type="protein sequence ID" value="MFI7444238.1"/>
    <property type="molecule type" value="Genomic_DNA"/>
</dbReference>
<keyword evidence="1" id="KW-0227">DNA damage</keyword>
<dbReference type="Proteomes" id="UP001612928">
    <property type="component" value="Unassembled WGS sequence"/>
</dbReference>
<keyword evidence="2" id="KW-0547">Nucleotide-binding</keyword>
<evidence type="ECO:0000256" key="2">
    <source>
        <dbReference type="ARBA" id="ARBA00022806"/>
    </source>
</evidence>
<evidence type="ECO:0000313" key="7">
    <source>
        <dbReference type="Proteomes" id="UP001612928"/>
    </source>
</evidence>
<keyword evidence="3" id="KW-0234">DNA repair</keyword>
<evidence type="ECO:0000256" key="1">
    <source>
        <dbReference type="ARBA" id="ARBA00022763"/>
    </source>
</evidence>
<keyword evidence="2" id="KW-0378">Hydrolase</keyword>
<feature type="compositionally biased region" description="Low complexity" evidence="4">
    <location>
        <begin position="237"/>
        <end position="275"/>
    </location>
</feature>
<accession>A0ABW8ACV0</accession>
<feature type="compositionally biased region" description="Pro residues" evidence="4">
    <location>
        <begin position="311"/>
        <end position="320"/>
    </location>
</feature>
<organism evidence="6 7">
    <name type="scientific">Nonomuraea indica</name>
    <dbReference type="NCBI Taxonomy" id="1581193"/>
    <lineage>
        <taxon>Bacteria</taxon>
        <taxon>Bacillati</taxon>
        <taxon>Actinomycetota</taxon>
        <taxon>Actinomycetes</taxon>
        <taxon>Streptosporangiales</taxon>
        <taxon>Streptosporangiaceae</taxon>
        <taxon>Nonomuraea</taxon>
    </lineage>
</organism>
<comment type="caution">
    <text evidence="6">The sequence shown here is derived from an EMBL/GenBank/DDBJ whole genome shotgun (WGS) entry which is preliminary data.</text>
</comment>
<protein>
    <submittedName>
        <fullName evidence="6">PD-(D/E)XK nuclease family protein</fullName>
    </submittedName>
</protein>
<keyword evidence="2" id="KW-0067">ATP-binding</keyword>
<evidence type="ECO:0000256" key="3">
    <source>
        <dbReference type="ARBA" id="ARBA00023204"/>
    </source>
</evidence>
<proteinExistence type="predicted"/>
<evidence type="ECO:0000256" key="4">
    <source>
        <dbReference type="SAM" id="MobiDB-lite"/>
    </source>
</evidence>
<feature type="region of interest" description="Disordered" evidence="4">
    <location>
        <begin position="221"/>
        <end position="328"/>
    </location>
</feature>
<keyword evidence="7" id="KW-1185">Reference proteome</keyword>
<dbReference type="Pfam" id="PF12705">
    <property type="entry name" value="PDDEXK_1"/>
    <property type="match status" value="1"/>
</dbReference>
<feature type="compositionally biased region" description="Low complexity" evidence="4">
    <location>
        <begin position="289"/>
        <end position="310"/>
    </location>
</feature>
<dbReference type="RefSeq" id="WP_397024490.1">
    <property type="nucleotide sequence ID" value="NZ_JBITMB010000008.1"/>
</dbReference>
<gene>
    <name evidence="6" type="ORF">ACIBP5_30065</name>
</gene>
<sequence length="361" mass="39256">MYDQLPLDGMPRRLYSCTPSRLNSWLDCRRRYRFTYLDRPQPAKGPAWAHNSVGASVHNALAAWWREPYDRRTPLTAAVLLTNGWITEGFRDAEQSAQWLGRARDYVTGYTGTLDPSDDPVGVERTVATRTRVIAVSGRIDRLDRRGDELVVVDYKTGRRPLTSDDARSSLALAVYAIAASRMMRTPCHAVELHHLPTGEIVEWRHTDESLGRHLRRAEEVATEAATADERYREVMSAAPRPGAASRRSPAVPVTPTRPASPASPGSAATVPAAGEHPGLGQAATEPIAAAGSPGPAASASRSLPGTPYAPATPPAAPPPELDEIFAPNPGPLCSWCDFRRHCPEGRTAAPERRPWDGLAE</sequence>
<feature type="domain" description="PD-(D/E)XK endonuclease-like" evidence="5">
    <location>
        <begin position="18"/>
        <end position="256"/>
    </location>
</feature>
<evidence type="ECO:0000313" key="6">
    <source>
        <dbReference type="EMBL" id="MFI7444238.1"/>
    </source>
</evidence>
<dbReference type="InterPro" id="IPR038726">
    <property type="entry name" value="PDDEXK_AddAB-type"/>
</dbReference>
<reference evidence="6 7" key="1">
    <citation type="submission" date="2024-10" db="EMBL/GenBank/DDBJ databases">
        <title>The Natural Products Discovery Center: Release of the First 8490 Sequenced Strains for Exploring Actinobacteria Biosynthetic Diversity.</title>
        <authorList>
            <person name="Kalkreuter E."/>
            <person name="Kautsar S.A."/>
            <person name="Yang D."/>
            <person name="Bader C.D."/>
            <person name="Teijaro C.N."/>
            <person name="Fluegel L."/>
            <person name="Davis C.M."/>
            <person name="Simpson J.R."/>
            <person name="Lauterbach L."/>
            <person name="Steele A.D."/>
            <person name="Gui C."/>
            <person name="Meng S."/>
            <person name="Li G."/>
            <person name="Viehrig K."/>
            <person name="Ye F."/>
            <person name="Su P."/>
            <person name="Kiefer A.F."/>
            <person name="Nichols A."/>
            <person name="Cepeda A.J."/>
            <person name="Yan W."/>
            <person name="Fan B."/>
            <person name="Jiang Y."/>
            <person name="Adhikari A."/>
            <person name="Zheng C.-J."/>
            <person name="Schuster L."/>
            <person name="Cowan T.M."/>
            <person name="Smanski M.J."/>
            <person name="Chevrette M.G."/>
            <person name="De Carvalho L.P.S."/>
            <person name="Shen B."/>
        </authorList>
    </citation>
    <scope>NUCLEOTIDE SEQUENCE [LARGE SCALE GENOMIC DNA]</scope>
    <source>
        <strain evidence="6 7">NPDC049503</strain>
    </source>
</reference>
<name>A0ABW8ACV0_9ACTN</name>
<dbReference type="Gene3D" id="3.90.320.10">
    <property type="match status" value="1"/>
</dbReference>
<keyword evidence="2" id="KW-0347">Helicase</keyword>